<proteinExistence type="predicted"/>
<evidence type="ECO:0000256" key="1">
    <source>
        <dbReference type="SAM" id="SignalP"/>
    </source>
</evidence>
<sequence>MKLVDQDTSENGDIAMKRITAMLVITLASFVAAGSALAQDPGVQANVPFDFTVGNKLLPPGTYTIVPADYGVILIQSLDKRHSVFTTTRPDAHASDYDSKLIFTKYGDQYFLSEVLCPAASVNVALPMSKQEARVRVQEAMVSSSTHVLVAMK</sequence>
<name>A0A841JUJ9_9BACT</name>
<dbReference type="Proteomes" id="UP000538666">
    <property type="component" value="Unassembled WGS sequence"/>
</dbReference>
<dbReference type="AlphaFoldDB" id="A0A841JUJ9"/>
<protein>
    <submittedName>
        <fullName evidence="2">Uncharacterized protein</fullName>
    </submittedName>
</protein>
<gene>
    <name evidence="2" type="ORF">HNQ77_000599</name>
</gene>
<dbReference type="EMBL" id="JACHEK010000001">
    <property type="protein sequence ID" value="MBB6142661.1"/>
    <property type="molecule type" value="Genomic_DNA"/>
</dbReference>
<feature type="chain" id="PRO_5032745511" evidence="1">
    <location>
        <begin position="39"/>
        <end position="153"/>
    </location>
</feature>
<feature type="signal peptide" evidence="1">
    <location>
        <begin position="1"/>
        <end position="38"/>
    </location>
</feature>
<evidence type="ECO:0000313" key="2">
    <source>
        <dbReference type="EMBL" id="MBB6142661.1"/>
    </source>
</evidence>
<keyword evidence="3" id="KW-1185">Reference proteome</keyword>
<accession>A0A841JUJ9</accession>
<keyword evidence="1" id="KW-0732">Signal</keyword>
<reference evidence="2 3" key="1">
    <citation type="submission" date="2020-08" db="EMBL/GenBank/DDBJ databases">
        <title>Genomic Encyclopedia of Type Strains, Phase IV (KMG-IV): sequencing the most valuable type-strain genomes for metagenomic binning, comparative biology and taxonomic classification.</title>
        <authorList>
            <person name="Goeker M."/>
        </authorList>
    </citation>
    <scope>NUCLEOTIDE SEQUENCE [LARGE SCALE GENOMIC DNA]</scope>
    <source>
        <strain evidence="2 3">DSM 103733</strain>
    </source>
</reference>
<evidence type="ECO:0000313" key="3">
    <source>
        <dbReference type="Proteomes" id="UP000538666"/>
    </source>
</evidence>
<comment type="caution">
    <text evidence="2">The sequence shown here is derived from an EMBL/GenBank/DDBJ whole genome shotgun (WGS) entry which is preliminary data.</text>
</comment>
<organism evidence="2 3">
    <name type="scientific">Silvibacterium bohemicum</name>
    <dbReference type="NCBI Taxonomy" id="1577686"/>
    <lineage>
        <taxon>Bacteria</taxon>
        <taxon>Pseudomonadati</taxon>
        <taxon>Acidobacteriota</taxon>
        <taxon>Terriglobia</taxon>
        <taxon>Terriglobales</taxon>
        <taxon>Acidobacteriaceae</taxon>
        <taxon>Silvibacterium</taxon>
    </lineage>
</organism>